<name>A0A7X3FI86_9BACL</name>
<evidence type="ECO:0000313" key="15">
    <source>
        <dbReference type="Proteomes" id="UP000490800"/>
    </source>
</evidence>
<evidence type="ECO:0000259" key="13">
    <source>
        <dbReference type="PROSITE" id="PS50893"/>
    </source>
</evidence>
<comment type="caution">
    <text evidence="14">The sequence shown here is derived from an EMBL/GenBank/DDBJ whole genome shotgun (WGS) entry which is preliminary data.</text>
</comment>
<keyword evidence="8" id="KW-1278">Translocase</keyword>
<dbReference type="InterPro" id="IPR003439">
    <property type="entry name" value="ABC_transporter-like_ATP-bd"/>
</dbReference>
<dbReference type="GO" id="GO:0042626">
    <property type="term" value="F:ATPase-coupled transmembrane transporter activity"/>
    <property type="evidence" value="ECO:0007669"/>
    <property type="project" value="TreeGrafter"/>
</dbReference>
<keyword evidence="10 12" id="KW-0472">Membrane</keyword>
<keyword evidence="9 12" id="KW-1133">Transmembrane helix</keyword>
<evidence type="ECO:0000256" key="11">
    <source>
        <dbReference type="SAM" id="MobiDB-lite"/>
    </source>
</evidence>
<dbReference type="GO" id="GO:0043190">
    <property type="term" value="C:ATP-binding cassette (ABC) transporter complex"/>
    <property type="evidence" value="ECO:0007669"/>
    <property type="project" value="TreeGrafter"/>
</dbReference>
<protein>
    <submittedName>
        <fullName evidence="14">ATP-binding cassette domain-containing protein</fullName>
    </submittedName>
</protein>
<dbReference type="InterPro" id="IPR015856">
    <property type="entry name" value="ABC_transpr_CbiO/EcfA_su"/>
</dbReference>
<dbReference type="GO" id="GO:0005524">
    <property type="term" value="F:ATP binding"/>
    <property type="evidence" value="ECO:0007669"/>
    <property type="project" value="UniProtKB-KW"/>
</dbReference>
<feature type="domain" description="ABC transporter" evidence="13">
    <location>
        <begin position="3"/>
        <end position="244"/>
    </location>
</feature>
<evidence type="ECO:0000256" key="3">
    <source>
        <dbReference type="ARBA" id="ARBA00022448"/>
    </source>
</evidence>
<organism evidence="14 15">
    <name type="scientific">Paenibacillus lutrae</name>
    <dbReference type="NCBI Taxonomy" id="2078573"/>
    <lineage>
        <taxon>Bacteria</taxon>
        <taxon>Bacillati</taxon>
        <taxon>Bacillota</taxon>
        <taxon>Bacilli</taxon>
        <taxon>Bacillales</taxon>
        <taxon>Paenibacillaceae</taxon>
        <taxon>Paenibacillus</taxon>
    </lineage>
</organism>
<keyword evidence="4" id="KW-1003">Cell membrane</keyword>
<dbReference type="Gene3D" id="3.40.50.300">
    <property type="entry name" value="P-loop containing nucleotide triphosphate hydrolases"/>
    <property type="match status" value="1"/>
</dbReference>
<reference evidence="14 15" key="1">
    <citation type="journal article" date="2019" name="Microorganisms">
        <title>Paenibacillus lutrae sp. nov., A Chitinolytic Species Isolated from A River Otter in Castril Natural Park, Granada, Spain.</title>
        <authorList>
            <person name="Rodriguez M."/>
            <person name="Reina J.C."/>
            <person name="Bejar V."/>
            <person name="Llamas I."/>
        </authorList>
    </citation>
    <scope>NUCLEOTIDE SEQUENCE [LARGE SCALE GENOMIC DNA]</scope>
    <source>
        <strain evidence="14 15">N10</strain>
    </source>
</reference>
<dbReference type="CDD" id="cd03225">
    <property type="entry name" value="ABC_cobalt_CbiO_domain1"/>
    <property type="match status" value="1"/>
</dbReference>
<sequence>MGLKVENVSKQGEATSDFRLEILDGISFAADKGGITLILGRSGSGKSTLLDVAGGLSVPDQGSVWVDGESLWHQNSADRNIRRKLAMVFQQPEEQLFAATVQREFDYTLKPQRLSAAQADKRIREALQQMGLGPNLLGQSPHELSGGTKRRVALSVVFAAAPEWLLLDEPTAGLDHEAAAGLVRTVRTWTHRTGGGALIATHDLDAFLPVADRIVMLSRGRVVHDCTRDELARHPELLRDAGLQPPEALALGSWLRRHGAAVPPGWPAPAQMARAAAQALRASAAWSGQGITAPAGGAVILPEAAGSGGRPAPDEPAGSAAPGHGAARADSVPAGGLGSKQPAEAKPALQEPEEPAVHVQGASNTGSLPDKRPADDSLAAPVELTAAQLPARVPGAAPGFQQCSGREQEYVSSSLQPGMHAGAVDAKPTESCELNPSGSLKDANSAVPIGHRLDPRTFWIGYILLSAGILMQRTPAGLAAAAIVTAVAVLLSRVPLAVVWRPLRAFLIFMLISGVIAGISLPLGSGGSRWVSFNPGAALEAVRGLLGIMLVLILGVLFPQLIGYLRMKRGVEQGLHFLTRFKLPVEAVALTASLMFRFIPLIQAQWVRFGRIARARGQGRSRKAGIGLGEFRIMAIPFVVSLIRMADEFSTALELRGYSRTGEARTRSFTLQMQKSDYKALFIFVLVFILLFLVKRLSS</sequence>
<evidence type="ECO:0000256" key="7">
    <source>
        <dbReference type="ARBA" id="ARBA00022840"/>
    </source>
</evidence>
<feature type="transmembrane region" description="Helical" evidence="12">
    <location>
        <begin position="478"/>
        <end position="500"/>
    </location>
</feature>
<dbReference type="Pfam" id="PF02361">
    <property type="entry name" value="CbiQ"/>
    <property type="match status" value="1"/>
</dbReference>
<gene>
    <name evidence="14" type="ORF">EDM21_11495</name>
</gene>
<feature type="transmembrane region" description="Helical" evidence="12">
    <location>
        <begin position="506"/>
        <end position="524"/>
    </location>
</feature>
<evidence type="ECO:0000256" key="8">
    <source>
        <dbReference type="ARBA" id="ARBA00022967"/>
    </source>
</evidence>
<evidence type="ECO:0000313" key="14">
    <source>
        <dbReference type="EMBL" id="MVP00135.1"/>
    </source>
</evidence>
<dbReference type="Pfam" id="PF00005">
    <property type="entry name" value="ABC_tran"/>
    <property type="match status" value="1"/>
</dbReference>
<evidence type="ECO:0000256" key="6">
    <source>
        <dbReference type="ARBA" id="ARBA00022741"/>
    </source>
</evidence>
<dbReference type="PANTHER" id="PTHR43553">
    <property type="entry name" value="HEAVY METAL TRANSPORTER"/>
    <property type="match status" value="1"/>
</dbReference>
<dbReference type="InterPro" id="IPR003339">
    <property type="entry name" value="ABC/ECF_trnsptr_transmembrane"/>
</dbReference>
<dbReference type="EMBL" id="RHLK01000005">
    <property type="protein sequence ID" value="MVP00135.1"/>
    <property type="molecule type" value="Genomic_DNA"/>
</dbReference>
<dbReference type="OrthoDB" id="2035889at2"/>
<proteinExistence type="inferred from homology"/>
<dbReference type="AlphaFoldDB" id="A0A7X3FI86"/>
<evidence type="ECO:0000256" key="2">
    <source>
        <dbReference type="ARBA" id="ARBA00005417"/>
    </source>
</evidence>
<dbReference type="Proteomes" id="UP000490800">
    <property type="component" value="Unassembled WGS sequence"/>
</dbReference>
<evidence type="ECO:0000256" key="1">
    <source>
        <dbReference type="ARBA" id="ARBA00004141"/>
    </source>
</evidence>
<evidence type="ECO:0000256" key="4">
    <source>
        <dbReference type="ARBA" id="ARBA00022475"/>
    </source>
</evidence>
<evidence type="ECO:0000256" key="10">
    <source>
        <dbReference type="ARBA" id="ARBA00023136"/>
    </source>
</evidence>
<keyword evidence="7 14" id="KW-0067">ATP-binding</keyword>
<evidence type="ECO:0000256" key="5">
    <source>
        <dbReference type="ARBA" id="ARBA00022692"/>
    </source>
</evidence>
<dbReference type="RefSeq" id="WP_157335586.1">
    <property type="nucleotide sequence ID" value="NZ_RHLK01000005.1"/>
</dbReference>
<dbReference type="CDD" id="cd16914">
    <property type="entry name" value="EcfT"/>
    <property type="match status" value="1"/>
</dbReference>
<comment type="subcellular location">
    <subcellularLocation>
        <location evidence="1">Membrane</location>
        <topology evidence="1">Multi-pass membrane protein</topology>
    </subcellularLocation>
</comment>
<dbReference type="GO" id="GO:0016887">
    <property type="term" value="F:ATP hydrolysis activity"/>
    <property type="evidence" value="ECO:0007669"/>
    <property type="project" value="InterPro"/>
</dbReference>
<comment type="similarity">
    <text evidence="2">Belongs to the ABC transporter superfamily.</text>
</comment>
<keyword evidence="5 12" id="KW-0812">Transmembrane</keyword>
<keyword evidence="3" id="KW-0813">Transport</keyword>
<dbReference type="SUPFAM" id="SSF52540">
    <property type="entry name" value="P-loop containing nucleoside triphosphate hydrolases"/>
    <property type="match status" value="1"/>
</dbReference>
<feature type="transmembrane region" description="Helical" evidence="12">
    <location>
        <begin position="628"/>
        <end position="646"/>
    </location>
</feature>
<feature type="transmembrane region" description="Helical" evidence="12">
    <location>
        <begin position="545"/>
        <end position="567"/>
    </location>
</feature>
<keyword evidence="6" id="KW-0547">Nucleotide-binding</keyword>
<feature type="compositionally biased region" description="Low complexity" evidence="11">
    <location>
        <begin position="317"/>
        <end position="329"/>
    </location>
</feature>
<evidence type="ECO:0000256" key="9">
    <source>
        <dbReference type="ARBA" id="ARBA00022989"/>
    </source>
</evidence>
<dbReference type="PROSITE" id="PS50893">
    <property type="entry name" value="ABC_TRANSPORTER_2"/>
    <property type="match status" value="1"/>
</dbReference>
<dbReference type="SMART" id="SM00382">
    <property type="entry name" value="AAA"/>
    <property type="match status" value="1"/>
</dbReference>
<feature type="transmembrane region" description="Helical" evidence="12">
    <location>
        <begin position="678"/>
        <end position="694"/>
    </location>
</feature>
<keyword evidence="15" id="KW-1185">Reference proteome</keyword>
<dbReference type="InterPro" id="IPR050095">
    <property type="entry name" value="ECF_ABC_transporter_ATP-bd"/>
</dbReference>
<dbReference type="InterPro" id="IPR027417">
    <property type="entry name" value="P-loop_NTPase"/>
</dbReference>
<feature type="region of interest" description="Disordered" evidence="11">
    <location>
        <begin position="302"/>
        <end position="375"/>
    </location>
</feature>
<accession>A0A7X3FI86</accession>
<dbReference type="InterPro" id="IPR003593">
    <property type="entry name" value="AAA+_ATPase"/>
</dbReference>
<evidence type="ECO:0000256" key="12">
    <source>
        <dbReference type="SAM" id="Phobius"/>
    </source>
</evidence>